<protein>
    <submittedName>
        <fullName evidence="3">Uncharacterized protein</fullName>
    </submittedName>
</protein>
<dbReference type="PANTHER" id="PTHR33365:SF4">
    <property type="entry name" value="CYCLOCHLOROTINE BIOSYNTHESIS PROTEIN O"/>
    <property type="match status" value="1"/>
</dbReference>
<dbReference type="Proteomes" id="UP000070700">
    <property type="component" value="Unassembled WGS sequence"/>
</dbReference>
<comment type="pathway">
    <text evidence="1">Mycotoxin biosynthesis.</text>
</comment>
<dbReference type="EMBL" id="KQ947405">
    <property type="protein sequence ID" value="KUJ23458.1"/>
    <property type="molecule type" value="Genomic_DNA"/>
</dbReference>
<dbReference type="GeneID" id="28815356"/>
<dbReference type="RefSeq" id="XP_018077813.1">
    <property type="nucleotide sequence ID" value="XM_018205630.1"/>
</dbReference>
<dbReference type="GO" id="GO:0043386">
    <property type="term" value="P:mycotoxin biosynthetic process"/>
    <property type="evidence" value="ECO:0007669"/>
    <property type="project" value="InterPro"/>
</dbReference>
<dbReference type="PANTHER" id="PTHR33365">
    <property type="entry name" value="YALI0B05434P"/>
    <property type="match status" value="1"/>
</dbReference>
<accession>A0A194XTC5</accession>
<dbReference type="KEGG" id="psco:LY89DRAFT_183107"/>
<gene>
    <name evidence="3" type="ORF">LY89DRAFT_183107</name>
</gene>
<comment type="similarity">
    <text evidence="2">Belongs to the ustYa family.</text>
</comment>
<keyword evidence="4" id="KW-1185">Reference proteome</keyword>
<reference evidence="3 4" key="1">
    <citation type="submission" date="2015-10" db="EMBL/GenBank/DDBJ databases">
        <title>Full genome of DAOMC 229536 Phialocephala scopiformis, a fungal endophyte of spruce producing the potent anti-insectan compound rugulosin.</title>
        <authorList>
            <consortium name="DOE Joint Genome Institute"/>
            <person name="Walker A.K."/>
            <person name="Frasz S.L."/>
            <person name="Seifert K.A."/>
            <person name="Miller J.D."/>
            <person name="Mondo S.J."/>
            <person name="Labutti K."/>
            <person name="Lipzen A."/>
            <person name="Dockter R."/>
            <person name="Kennedy M."/>
            <person name="Grigoriev I.V."/>
            <person name="Spatafora J.W."/>
        </authorList>
    </citation>
    <scope>NUCLEOTIDE SEQUENCE [LARGE SCALE GENOMIC DNA]</scope>
    <source>
        <strain evidence="3 4">CBS 120377</strain>
    </source>
</reference>
<dbReference type="Pfam" id="PF11807">
    <property type="entry name" value="UstYa"/>
    <property type="match status" value="1"/>
</dbReference>
<evidence type="ECO:0000313" key="4">
    <source>
        <dbReference type="Proteomes" id="UP000070700"/>
    </source>
</evidence>
<dbReference type="STRING" id="149040.A0A194XTC5"/>
<evidence type="ECO:0000256" key="2">
    <source>
        <dbReference type="ARBA" id="ARBA00035112"/>
    </source>
</evidence>
<dbReference type="AlphaFoldDB" id="A0A194XTC5"/>
<name>A0A194XTC5_MOLSC</name>
<dbReference type="InterPro" id="IPR021765">
    <property type="entry name" value="UstYa-like"/>
</dbReference>
<evidence type="ECO:0000256" key="1">
    <source>
        <dbReference type="ARBA" id="ARBA00004685"/>
    </source>
</evidence>
<dbReference type="OrthoDB" id="3687641at2759"/>
<proteinExistence type="inferred from homology"/>
<sequence>MTIDGTVTRYDSRWNMSSSWVGQPSPRLDALWDELTPPIPRIRLTHNEMLWAGYDIHDALLLDDGDHTAILNVHHQLHCLNAIRKMTYIDYYTALGQHESHALAKNHVDHCIEMLRQSLICYADISVMPYIKDGEGHVRPDFDVAMQCRDYDRIVKWNWENIDRRPLPAPVSDE</sequence>
<evidence type="ECO:0000313" key="3">
    <source>
        <dbReference type="EMBL" id="KUJ23458.1"/>
    </source>
</evidence>
<organism evidence="3 4">
    <name type="scientific">Mollisia scopiformis</name>
    <name type="common">Conifer needle endophyte fungus</name>
    <name type="synonym">Phialocephala scopiformis</name>
    <dbReference type="NCBI Taxonomy" id="149040"/>
    <lineage>
        <taxon>Eukaryota</taxon>
        <taxon>Fungi</taxon>
        <taxon>Dikarya</taxon>
        <taxon>Ascomycota</taxon>
        <taxon>Pezizomycotina</taxon>
        <taxon>Leotiomycetes</taxon>
        <taxon>Helotiales</taxon>
        <taxon>Mollisiaceae</taxon>
        <taxon>Mollisia</taxon>
    </lineage>
</organism>
<dbReference type="InParanoid" id="A0A194XTC5"/>